<evidence type="ECO:0000256" key="1">
    <source>
        <dbReference type="ARBA" id="ARBA00002362"/>
    </source>
</evidence>
<keyword evidence="8" id="KW-0812">Transmembrane</keyword>
<dbReference type="InterPro" id="IPR016024">
    <property type="entry name" value="ARM-type_fold"/>
</dbReference>
<protein>
    <recommendedName>
        <fullName evidence="3 7">26S proteasome non-ATPase regulatory subunit 1</fullName>
    </recommendedName>
</protein>
<dbReference type="InterPro" id="IPR004155">
    <property type="entry name" value="PBS_lyase_HEAT"/>
</dbReference>
<accession>A0A8C9GL47</accession>
<keyword evidence="5 7" id="KW-0647">Proteasome</keyword>
<evidence type="ECO:0000259" key="10">
    <source>
        <dbReference type="Pfam" id="PF21505"/>
    </source>
</evidence>
<evidence type="ECO:0000256" key="5">
    <source>
        <dbReference type="ARBA" id="ARBA00022942"/>
    </source>
</evidence>
<name>A0A8C9GL47_9PRIM</name>
<reference evidence="11" key="2">
    <citation type="submission" date="2025-09" db="UniProtKB">
        <authorList>
            <consortium name="Ensembl"/>
        </authorList>
    </citation>
    <scope>IDENTIFICATION</scope>
</reference>
<keyword evidence="8" id="KW-1133">Transmembrane helix</keyword>
<keyword evidence="4" id="KW-0677">Repeat</keyword>
<dbReference type="FunFam" id="1.25.10.10:FF:000017">
    <property type="entry name" value="26S proteasome non-ATPase regulatory subunit 1"/>
    <property type="match status" value="1"/>
</dbReference>
<dbReference type="SUPFAM" id="SSF48371">
    <property type="entry name" value="ARM repeat"/>
    <property type="match status" value="1"/>
</dbReference>
<dbReference type="Pfam" id="PF21505">
    <property type="entry name" value="RPN2_N"/>
    <property type="match status" value="1"/>
</dbReference>
<feature type="domain" description="26S proteasome regulatory subunit RPN2 C-terminal" evidence="9">
    <location>
        <begin position="779"/>
        <end position="840"/>
    </location>
</feature>
<dbReference type="Pfam" id="PF18004">
    <property type="entry name" value="RPN2_C"/>
    <property type="match status" value="1"/>
</dbReference>
<evidence type="ECO:0000256" key="7">
    <source>
        <dbReference type="PIRNR" id="PIRNR015947"/>
    </source>
</evidence>
<dbReference type="GO" id="GO:0043161">
    <property type="term" value="P:proteasome-mediated ubiquitin-dependent protein catabolic process"/>
    <property type="evidence" value="ECO:0007669"/>
    <property type="project" value="TreeGrafter"/>
</dbReference>
<evidence type="ECO:0000256" key="6">
    <source>
        <dbReference type="ARBA" id="ARBA00065058"/>
    </source>
</evidence>
<dbReference type="SMART" id="SM00567">
    <property type="entry name" value="EZ_HEAT"/>
    <property type="match status" value="3"/>
</dbReference>
<reference evidence="11" key="1">
    <citation type="submission" date="2025-08" db="UniProtKB">
        <authorList>
            <consortium name="Ensembl"/>
        </authorList>
    </citation>
    <scope>IDENTIFICATION</scope>
</reference>
<keyword evidence="8" id="KW-0472">Membrane</keyword>
<keyword evidence="12" id="KW-1185">Reference proteome</keyword>
<dbReference type="GO" id="GO:0034515">
    <property type="term" value="C:proteasome storage granule"/>
    <property type="evidence" value="ECO:0007669"/>
    <property type="project" value="TreeGrafter"/>
</dbReference>
<dbReference type="PANTHER" id="PTHR10943:SF2">
    <property type="entry name" value="26S PROTEASOME NON-ATPASE REGULATORY SUBUNIT 1"/>
    <property type="match status" value="1"/>
</dbReference>
<evidence type="ECO:0000256" key="8">
    <source>
        <dbReference type="SAM" id="Phobius"/>
    </source>
</evidence>
<dbReference type="Gene3D" id="1.25.10.10">
    <property type="entry name" value="Leucine-rich Repeat Variant"/>
    <property type="match status" value="1"/>
</dbReference>
<dbReference type="Pfam" id="PF13646">
    <property type="entry name" value="HEAT_2"/>
    <property type="match status" value="1"/>
</dbReference>
<dbReference type="Ensembl" id="ENSPTET00000010506.1">
    <property type="protein sequence ID" value="ENSPTEP00000006858.1"/>
    <property type="gene ID" value="ENSPTEG00000007824.1"/>
</dbReference>
<evidence type="ECO:0000256" key="3">
    <source>
        <dbReference type="ARBA" id="ARBA00014929"/>
    </source>
</evidence>
<evidence type="ECO:0000256" key="2">
    <source>
        <dbReference type="ARBA" id="ARBA00006308"/>
    </source>
</evidence>
<dbReference type="GO" id="GO:0005634">
    <property type="term" value="C:nucleus"/>
    <property type="evidence" value="ECO:0007669"/>
    <property type="project" value="TreeGrafter"/>
</dbReference>
<evidence type="ECO:0000313" key="12">
    <source>
        <dbReference type="Proteomes" id="UP000694416"/>
    </source>
</evidence>
<evidence type="ECO:0000256" key="4">
    <source>
        <dbReference type="ARBA" id="ARBA00022737"/>
    </source>
</evidence>
<organism evidence="11 12">
    <name type="scientific">Piliocolobus tephrosceles</name>
    <name type="common">Ugandan red Colobus</name>
    <dbReference type="NCBI Taxonomy" id="591936"/>
    <lineage>
        <taxon>Eukaryota</taxon>
        <taxon>Metazoa</taxon>
        <taxon>Chordata</taxon>
        <taxon>Craniata</taxon>
        <taxon>Vertebrata</taxon>
        <taxon>Euteleostomi</taxon>
        <taxon>Mammalia</taxon>
        <taxon>Eutheria</taxon>
        <taxon>Euarchontoglires</taxon>
        <taxon>Primates</taxon>
        <taxon>Haplorrhini</taxon>
        <taxon>Catarrhini</taxon>
        <taxon>Cercopithecidae</taxon>
        <taxon>Colobinae</taxon>
        <taxon>Piliocolobus</taxon>
    </lineage>
</organism>
<comment type="similarity">
    <text evidence="2 7">Belongs to the proteasome subunit S1 family.</text>
</comment>
<dbReference type="Proteomes" id="UP000694416">
    <property type="component" value="Unplaced"/>
</dbReference>
<sequence length="884" mass="100288">MHFEQNLRTCDIVTSASGVIALLDEEEANLKLFGLQKLNAIVDIYWPELADYICKIEELCADNNFIGKDLANLVASKVYYHLEKYNEALKFALCSGKLFNMNEKSQYVETILAKCTEMYVEINERKYEGDDYINENYSIQGNNLIVMEICIKTNTVKEALGVALDARRLDKVEYIILNAPNKIDILHHSITNDKYITTSKKFRLDFFKLIVNIYLSLPEEELKNEYINICECLFYINDYQTVAQILFKLLHADQHLMVYQIAFDLTSSTQLEQEHGGEPEYNNVDGIVNETDIETLTSNLNLNEKDEKDEKDEKEEKEHDILQYVNKNNKWYDKLKKLILILTGKITTSLYIEFLHHNNHADLILLDSYKNVIDSRNSITHHGIVIAHALMQTGTTCDVFLRSNIEWLSKAMNYEKFSATASLGVVYKAKELKITISPSGVYSEGGSLYALGLIHNTNDEVLQHGCCLGLGLVTLGQNDKDYIYDELKAVMYSDSAVAGESAAYAIGLLKLGSGDEKCVDELLAYAHDTQHEKITRACSISLGFIMFQKEKEADLLIEELINDKDAIIRYGGMFTIALAYCGLSNYNKHIIKKLLHISVSDVSDDVRRAAVIALGFVLCNNPAHVPMFLNLLIKSYNPHVRYGAALALGIACAASANEDAIDMLMPLLTDTTDFVRQSAFIALGLIFQQSNEHVNTNFKKYKDEIVKILSAKHEDIIAKFGAIIGAGLLDICGRNAISTFFTRRTNVIRPQAAVGFCLFCQLWYWFPLIHMISLTFLPTCLIGLTEDLKVPQNFTVLSNCKSQTFDYPAFLSKEKTQEKNKLLQLYAQLQKMKKTDKAKNANSATMVNNLKKKKNTHFCAYIYIYICIYVCVYAFMYNLCIIYV</sequence>
<dbReference type="Pfam" id="PF01851">
    <property type="entry name" value="PC_rep"/>
    <property type="match status" value="1"/>
</dbReference>
<dbReference type="InterPro" id="IPR011989">
    <property type="entry name" value="ARM-like"/>
</dbReference>
<dbReference type="InterPro" id="IPR002015">
    <property type="entry name" value="Proteasome/cyclosome_rpt"/>
</dbReference>
<feature type="domain" description="26S proteasome non-ATPase regulatory subunit 1/RPN2 N-terminal" evidence="10">
    <location>
        <begin position="14"/>
        <end position="270"/>
    </location>
</feature>
<dbReference type="InterPro" id="IPR048570">
    <property type="entry name" value="PSMD1_RPN2_N"/>
</dbReference>
<dbReference type="AlphaFoldDB" id="A0A8C9GL47"/>
<feature type="transmembrane region" description="Helical" evidence="8">
    <location>
        <begin position="762"/>
        <end position="784"/>
    </location>
</feature>
<dbReference type="InterPro" id="IPR016642">
    <property type="entry name" value="26S_Psome_Rpn2"/>
</dbReference>
<comment type="subunit">
    <text evidence="6">Component of the 19S proteasome regulatory particle complex. The 26S proteasome consists of a 20S core particle (CP) and two 19S regulatory subunits (RP). The regulatory particle is made of a lid composed of 9 subunits, a base containing 6 ATPases and few additional components including PSMD1. Interacts with ADRM1. Interacts with ZFAND1.</text>
</comment>
<dbReference type="PANTHER" id="PTHR10943">
    <property type="entry name" value="26S PROTEASOME NON-ATPASE REGULATORY SUBUNIT"/>
    <property type="match status" value="1"/>
</dbReference>
<feature type="transmembrane region" description="Helical" evidence="8">
    <location>
        <begin position="858"/>
        <end position="876"/>
    </location>
</feature>
<evidence type="ECO:0000313" key="11">
    <source>
        <dbReference type="Ensembl" id="ENSPTEP00000006858.1"/>
    </source>
</evidence>
<dbReference type="GO" id="GO:0008540">
    <property type="term" value="C:proteasome regulatory particle, base subcomplex"/>
    <property type="evidence" value="ECO:0007669"/>
    <property type="project" value="UniProtKB-UniRule"/>
</dbReference>
<evidence type="ECO:0000259" key="9">
    <source>
        <dbReference type="Pfam" id="PF18004"/>
    </source>
</evidence>
<comment type="function">
    <text evidence="1 7">Component of the 26S proteasome, a multiprotein complex involved in the ATP-dependent degradation of ubiquitinated proteins. This complex plays a key role in the maintenance of protein homeostasis by removing misfolded or damaged proteins, which could impair cellular functions, and by removing proteins whose functions are no longer required. Therefore, the proteasome participates in numerous cellular processes, including cell cycle progression, apoptosis, or DNA damage repair.</text>
</comment>
<dbReference type="GO" id="GO:0042176">
    <property type="term" value="P:regulation of protein catabolic process"/>
    <property type="evidence" value="ECO:0007669"/>
    <property type="project" value="UniProtKB-UniRule"/>
</dbReference>
<dbReference type="GO" id="GO:0030234">
    <property type="term" value="F:enzyme regulator activity"/>
    <property type="evidence" value="ECO:0007669"/>
    <property type="project" value="UniProtKB-UniRule"/>
</dbReference>
<dbReference type="InterPro" id="IPR040623">
    <property type="entry name" value="RPN2_C"/>
</dbReference>
<dbReference type="PIRSF" id="PIRSF015947">
    <property type="entry name" value="26S_Psome_Rpn2"/>
    <property type="match status" value="1"/>
</dbReference>
<proteinExistence type="inferred from homology"/>